<dbReference type="EMBL" id="JANKHG010000014">
    <property type="protein sequence ID" value="MCR2745832.1"/>
    <property type="molecule type" value="Genomic_DNA"/>
</dbReference>
<comment type="caution">
    <text evidence="2">The sequence shown here is derived from an EMBL/GenBank/DDBJ whole genome shotgun (WGS) entry which is preliminary data.</text>
</comment>
<evidence type="ECO:0000256" key="1">
    <source>
        <dbReference type="SAM" id="Phobius"/>
    </source>
</evidence>
<proteinExistence type="predicted"/>
<keyword evidence="1" id="KW-1133">Transmembrane helix</keyword>
<dbReference type="InterPro" id="IPR012902">
    <property type="entry name" value="N_methyl_site"/>
</dbReference>
<keyword evidence="1" id="KW-0472">Membrane</keyword>
<dbReference type="RefSeq" id="WP_257511063.1">
    <property type="nucleotide sequence ID" value="NZ_JANKHG010000014.1"/>
</dbReference>
<evidence type="ECO:0000313" key="2">
    <source>
        <dbReference type="EMBL" id="MCR2745832.1"/>
    </source>
</evidence>
<keyword evidence="1" id="KW-0812">Transmembrane</keyword>
<protein>
    <submittedName>
        <fullName evidence="2">Prepilin-type N-terminal cleavage/methylation domain-containing protein</fullName>
    </submittedName>
</protein>
<dbReference type="NCBIfam" id="TIGR02532">
    <property type="entry name" value="IV_pilin_GFxxxE"/>
    <property type="match status" value="1"/>
</dbReference>
<dbReference type="Proteomes" id="UP001165267">
    <property type="component" value="Unassembled WGS sequence"/>
</dbReference>
<keyword evidence="3" id="KW-1185">Reference proteome</keyword>
<gene>
    <name evidence="2" type="ORF">NSP04_04145</name>
</gene>
<evidence type="ECO:0000313" key="3">
    <source>
        <dbReference type="Proteomes" id="UP001165267"/>
    </source>
</evidence>
<name>A0ABT1XHS6_9BURK</name>
<reference evidence="2" key="1">
    <citation type="submission" date="2022-07" db="EMBL/GenBank/DDBJ databases">
        <authorList>
            <person name="Xamxidin M."/>
        </authorList>
    </citation>
    <scope>NUCLEOTIDE SEQUENCE</scope>
    <source>
        <strain evidence="2">YS8-69</strain>
    </source>
</reference>
<organism evidence="2 3">
    <name type="scientific">Limnobacter parvus</name>
    <dbReference type="NCBI Taxonomy" id="2939690"/>
    <lineage>
        <taxon>Bacteria</taxon>
        <taxon>Pseudomonadati</taxon>
        <taxon>Pseudomonadota</taxon>
        <taxon>Betaproteobacteria</taxon>
        <taxon>Burkholderiales</taxon>
        <taxon>Burkholderiaceae</taxon>
        <taxon>Limnobacter</taxon>
    </lineage>
</organism>
<sequence length="179" mass="19044">MAFKSGGFTFVESLIAISILSIGLLLYAANWTANFGAKSATHARSIAATQVAEIGNVLLANISDLNRTAPRGQVISRVQQFSNQLESHLNGFAGANGYTCDQSAPRVIGTPDTTININNSTLPRAWAQGAASCIKINPMPNIGTDTNGVWVRIEANWIDAHTQQGQSENVSVYTLVSPL</sequence>
<feature type="transmembrane region" description="Helical" evidence="1">
    <location>
        <begin position="6"/>
        <end position="29"/>
    </location>
</feature>
<accession>A0ABT1XHS6</accession>
<dbReference type="Pfam" id="PF07963">
    <property type="entry name" value="N_methyl"/>
    <property type="match status" value="1"/>
</dbReference>